<evidence type="ECO:0000313" key="4">
    <source>
        <dbReference type="Proteomes" id="UP001611548"/>
    </source>
</evidence>
<evidence type="ECO:0000313" key="3">
    <source>
        <dbReference type="EMBL" id="MFI1963261.1"/>
    </source>
</evidence>
<reference evidence="3 4" key="1">
    <citation type="submission" date="2024-10" db="EMBL/GenBank/DDBJ databases">
        <title>The Natural Products Discovery Center: Release of the First 8490 Sequenced Strains for Exploring Actinobacteria Biosynthetic Diversity.</title>
        <authorList>
            <person name="Kalkreuter E."/>
            <person name="Kautsar S.A."/>
            <person name="Yang D."/>
            <person name="Bader C.D."/>
            <person name="Teijaro C.N."/>
            <person name="Fluegel L."/>
            <person name="Davis C.M."/>
            <person name="Simpson J.R."/>
            <person name="Lauterbach L."/>
            <person name="Steele A.D."/>
            <person name="Gui C."/>
            <person name="Meng S."/>
            <person name="Li G."/>
            <person name="Viehrig K."/>
            <person name="Ye F."/>
            <person name="Su P."/>
            <person name="Kiefer A.F."/>
            <person name="Nichols A."/>
            <person name="Cepeda A.J."/>
            <person name="Yan W."/>
            <person name="Fan B."/>
            <person name="Jiang Y."/>
            <person name="Adhikari A."/>
            <person name="Zheng C.-J."/>
            <person name="Schuster L."/>
            <person name="Cowan T.M."/>
            <person name="Smanski M.J."/>
            <person name="Chevrette M.G."/>
            <person name="De Carvalho L.P.S."/>
            <person name="Shen B."/>
        </authorList>
    </citation>
    <scope>NUCLEOTIDE SEQUENCE [LARGE SCALE GENOMIC DNA]</scope>
    <source>
        <strain evidence="3 4">NPDC020327</strain>
    </source>
</reference>
<dbReference type="PANTHER" id="PTHR39335:SF1">
    <property type="entry name" value="BLL4220 PROTEIN"/>
    <property type="match status" value="1"/>
</dbReference>
<dbReference type="InterPro" id="IPR005297">
    <property type="entry name" value="Lipoprotein_repeat"/>
</dbReference>
<dbReference type="RefSeq" id="WP_079101503.1">
    <property type="nucleotide sequence ID" value="NZ_JBIRWE010000001.1"/>
</dbReference>
<accession>A0ABW7UNU2</accession>
<feature type="region of interest" description="Disordered" evidence="1">
    <location>
        <begin position="34"/>
        <end position="65"/>
    </location>
</feature>
<proteinExistence type="predicted"/>
<gene>
    <name evidence="3" type="ORF">ACH429_03835</name>
</gene>
<dbReference type="Proteomes" id="UP001611548">
    <property type="component" value="Unassembled WGS sequence"/>
</dbReference>
<dbReference type="PROSITE" id="PS51257">
    <property type="entry name" value="PROKAR_LIPOPROTEIN"/>
    <property type="match status" value="1"/>
</dbReference>
<keyword evidence="3" id="KW-0449">Lipoprotein</keyword>
<dbReference type="NCBIfam" id="NF040526">
    <property type="entry name" value="SCO0930_lipo"/>
    <property type="match status" value="1"/>
</dbReference>
<feature type="region of interest" description="Disordered" evidence="1">
    <location>
        <begin position="151"/>
        <end position="175"/>
    </location>
</feature>
<feature type="signal peptide" evidence="2">
    <location>
        <begin position="1"/>
        <end position="22"/>
    </location>
</feature>
<dbReference type="PANTHER" id="PTHR39335">
    <property type="entry name" value="BLL4220 PROTEIN"/>
    <property type="match status" value="1"/>
</dbReference>
<feature type="compositionally biased region" description="Low complexity" evidence="1">
    <location>
        <begin position="38"/>
        <end position="47"/>
    </location>
</feature>
<organism evidence="3 4">
    <name type="scientific">Streptomyces pathocidini</name>
    <dbReference type="NCBI Taxonomy" id="1650571"/>
    <lineage>
        <taxon>Bacteria</taxon>
        <taxon>Bacillati</taxon>
        <taxon>Actinomycetota</taxon>
        <taxon>Actinomycetes</taxon>
        <taxon>Kitasatosporales</taxon>
        <taxon>Streptomycetaceae</taxon>
        <taxon>Streptomyces</taxon>
    </lineage>
</organism>
<keyword evidence="2" id="KW-0732">Signal</keyword>
<keyword evidence="4" id="KW-1185">Reference proteome</keyword>
<feature type="compositionally biased region" description="Low complexity" evidence="1">
    <location>
        <begin position="303"/>
        <end position="320"/>
    </location>
</feature>
<protein>
    <submittedName>
        <fullName evidence="3">SCO0930 family lipoprotein</fullName>
    </submittedName>
</protein>
<feature type="chain" id="PRO_5045065967" evidence="2">
    <location>
        <begin position="23"/>
        <end position="355"/>
    </location>
</feature>
<dbReference type="EMBL" id="JBIRWE010000001">
    <property type="protein sequence ID" value="MFI1963261.1"/>
    <property type="molecule type" value="Genomic_DNA"/>
</dbReference>
<dbReference type="InterPro" id="IPR047910">
    <property type="entry name" value="SCO0930-like"/>
</dbReference>
<feature type="region of interest" description="Disordered" evidence="1">
    <location>
        <begin position="298"/>
        <end position="355"/>
    </location>
</feature>
<evidence type="ECO:0000256" key="1">
    <source>
        <dbReference type="SAM" id="MobiDB-lite"/>
    </source>
</evidence>
<feature type="compositionally biased region" description="Gly residues" evidence="1">
    <location>
        <begin position="336"/>
        <end position="355"/>
    </location>
</feature>
<comment type="caution">
    <text evidence="3">The sequence shown here is derived from an EMBL/GenBank/DDBJ whole genome shotgun (WGS) entry which is preliminary data.</text>
</comment>
<sequence>MRKNWRHVATACGAAAMLLVTACGTEGSKADGTELVQPAAGSGSAKDGAGGEGEAPKPGKAGQLAVRSDGELGPLVTDSAGMTLYRFDKDTADPPASTCEGECAAAWPPVAAGDASASADLNPELLGSVSRSDGSQQLTLGGWPLYRFAKDTEPGDTKGQNVGGTWFASAPDGKKAGAPRPALGVFKSPELGEVLTDRNGRTLYLFTKDTPWPMKTACDEKCLEKWTPAPPVSAADAKAAGVDPDLLFTFTTPDGTQQEAVNCWPAYTFKGDTAPGQTNGQGVGGSWFAIKKDAENDRGRTVPAAKAEQAPEAGADDGAAPGDGGTSGSGSSSDGGSNGKSDGGSGSGGRYDYGY</sequence>
<evidence type="ECO:0000256" key="2">
    <source>
        <dbReference type="SAM" id="SignalP"/>
    </source>
</evidence>
<name>A0ABW7UNU2_9ACTN</name>
<dbReference type="Pfam" id="PF03640">
    <property type="entry name" value="Lipoprotein_15"/>
    <property type="match status" value="4"/>
</dbReference>